<dbReference type="InterPro" id="IPR007627">
    <property type="entry name" value="RNA_pol_sigma70_r2"/>
</dbReference>
<dbReference type="InterPro" id="IPR013249">
    <property type="entry name" value="RNA_pol_sigma70_r4_t2"/>
</dbReference>
<dbReference type="InterPro" id="IPR013325">
    <property type="entry name" value="RNA_pol_sigma_r2"/>
</dbReference>
<dbReference type="OrthoDB" id="7376212at2"/>
<dbReference type="NCBIfam" id="TIGR02937">
    <property type="entry name" value="sigma70-ECF"/>
    <property type="match status" value="1"/>
</dbReference>
<dbReference type="GO" id="GO:0003677">
    <property type="term" value="F:DNA binding"/>
    <property type="evidence" value="ECO:0007669"/>
    <property type="project" value="UniProtKB-KW"/>
</dbReference>
<dbReference type="InterPro" id="IPR036388">
    <property type="entry name" value="WH-like_DNA-bd_sf"/>
</dbReference>
<keyword evidence="2" id="KW-0805">Transcription regulation</keyword>
<evidence type="ECO:0000313" key="8">
    <source>
        <dbReference type="EMBL" id="TDN45944.1"/>
    </source>
</evidence>
<keyword evidence="3" id="KW-0731">Sigma factor</keyword>
<dbReference type="Pfam" id="PF04542">
    <property type="entry name" value="Sigma70_r2"/>
    <property type="match status" value="1"/>
</dbReference>
<evidence type="ECO:0000256" key="1">
    <source>
        <dbReference type="ARBA" id="ARBA00010641"/>
    </source>
</evidence>
<reference evidence="8 9" key="1">
    <citation type="submission" date="2019-03" db="EMBL/GenBank/DDBJ databases">
        <title>Genomic analyses of the natural microbiome of Caenorhabditis elegans.</title>
        <authorList>
            <person name="Samuel B."/>
        </authorList>
    </citation>
    <scope>NUCLEOTIDE SEQUENCE [LARGE SCALE GENOMIC DNA]</scope>
    <source>
        <strain evidence="8 9">JUb65</strain>
    </source>
</reference>
<dbReference type="SUPFAM" id="SSF88659">
    <property type="entry name" value="Sigma3 and sigma4 domains of RNA polymerase sigma factors"/>
    <property type="match status" value="1"/>
</dbReference>
<dbReference type="Proteomes" id="UP000295764">
    <property type="component" value="Unassembled WGS sequence"/>
</dbReference>
<dbReference type="SUPFAM" id="SSF88946">
    <property type="entry name" value="Sigma2 domain of RNA polymerase sigma factors"/>
    <property type="match status" value="1"/>
</dbReference>
<keyword evidence="4" id="KW-0238">DNA-binding</keyword>
<feature type="domain" description="RNA polymerase sigma factor 70 region 4 type 2" evidence="7">
    <location>
        <begin position="124"/>
        <end position="176"/>
    </location>
</feature>
<dbReference type="CDD" id="cd06171">
    <property type="entry name" value="Sigma70_r4"/>
    <property type="match status" value="1"/>
</dbReference>
<dbReference type="Gene3D" id="1.10.10.10">
    <property type="entry name" value="Winged helix-like DNA-binding domain superfamily/Winged helix DNA-binding domain"/>
    <property type="match status" value="1"/>
</dbReference>
<organism evidence="8 9">
    <name type="scientific">Curtobacterium flaccumfaciens</name>
    <dbReference type="NCBI Taxonomy" id="2035"/>
    <lineage>
        <taxon>Bacteria</taxon>
        <taxon>Bacillati</taxon>
        <taxon>Actinomycetota</taxon>
        <taxon>Actinomycetes</taxon>
        <taxon>Micrococcales</taxon>
        <taxon>Microbacteriaceae</taxon>
        <taxon>Curtobacterium</taxon>
    </lineage>
</organism>
<dbReference type="GO" id="GO:0006352">
    <property type="term" value="P:DNA-templated transcription initiation"/>
    <property type="evidence" value="ECO:0007669"/>
    <property type="project" value="InterPro"/>
</dbReference>
<keyword evidence="5" id="KW-0804">Transcription</keyword>
<feature type="domain" description="RNA polymerase sigma-70 region 2" evidence="6">
    <location>
        <begin position="29"/>
        <end position="95"/>
    </location>
</feature>
<dbReference type="InterPro" id="IPR013324">
    <property type="entry name" value="RNA_pol_sigma_r3/r4-like"/>
</dbReference>
<dbReference type="Pfam" id="PF08281">
    <property type="entry name" value="Sigma70_r4_2"/>
    <property type="match status" value="1"/>
</dbReference>
<dbReference type="EMBL" id="SNVW01000002">
    <property type="protein sequence ID" value="TDN45944.1"/>
    <property type="molecule type" value="Genomic_DNA"/>
</dbReference>
<sequence>MPHPPLTDLDDAVLADRSSDGDVRAFEVLIRRYTPLLRAYARRTLGSTDELDDVVQETFITAWNRMDRLDDGARVKAWLMRILSRKCLDRIRARRFHDDVTELEVEAPADDAPDRVAEARSREEAVETALAELPEAQRRCWLMKEVLEYSYDEIAEELDLPASTVRGLLSRARKNMIRLMEGWR</sequence>
<dbReference type="PANTHER" id="PTHR43133:SF8">
    <property type="entry name" value="RNA POLYMERASE SIGMA FACTOR HI_1459-RELATED"/>
    <property type="match status" value="1"/>
</dbReference>
<evidence type="ECO:0000259" key="6">
    <source>
        <dbReference type="Pfam" id="PF04542"/>
    </source>
</evidence>
<comment type="caution">
    <text evidence="8">The sequence shown here is derived from an EMBL/GenBank/DDBJ whole genome shotgun (WGS) entry which is preliminary data.</text>
</comment>
<evidence type="ECO:0000259" key="7">
    <source>
        <dbReference type="Pfam" id="PF08281"/>
    </source>
</evidence>
<proteinExistence type="inferred from homology"/>
<evidence type="ECO:0000256" key="4">
    <source>
        <dbReference type="ARBA" id="ARBA00023125"/>
    </source>
</evidence>
<dbReference type="STRING" id="2035.RU06_05210"/>
<gene>
    <name evidence="8" type="ORF">EDF64_102362</name>
</gene>
<dbReference type="RefSeq" id="WP_133518868.1">
    <property type="nucleotide sequence ID" value="NZ_SNVW01000002.1"/>
</dbReference>
<dbReference type="PANTHER" id="PTHR43133">
    <property type="entry name" value="RNA POLYMERASE ECF-TYPE SIGMA FACTO"/>
    <property type="match status" value="1"/>
</dbReference>
<evidence type="ECO:0000256" key="5">
    <source>
        <dbReference type="ARBA" id="ARBA00023163"/>
    </source>
</evidence>
<comment type="similarity">
    <text evidence="1">Belongs to the sigma-70 factor family. ECF subfamily.</text>
</comment>
<dbReference type="GO" id="GO:0016987">
    <property type="term" value="F:sigma factor activity"/>
    <property type="evidence" value="ECO:0007669"/>
    <property type="project" value="UniProtKB-KW"/>
</dbReference>
<name>A0A4R6DN48_9MICO</name>
<accession>A0A4R6DN48</accession>
<evidence type="ECO:0000256" key="2">
    <source>
        <dbReference type="ARBA" id="ARBA00023015"/>
    </source>
</evidence>
<dbReference type="AlphaFoldDB" id="A0A4R6DN48"/>
<evidence type="ECO:0000256" key="3">
    <source>
        <dbReference type="ARBA" id="ARBA00023082"/>
    </source>
</evidence>
<dbReference type="Gene3D" id="1.10.1740.10">
    <property type="match status" value="1"/>
</dbReference>
<protein>
    <submittedName>
        <fullName evidence="8">RNA polymerase ECF family sigma subunit</fullName>
    </submittedName>
</protein>
<evidence type="ECO:0000313" key="9">
    <source>
        <dbReference type="Proteomes" id="UP000295764"/>
    </source>
</evidence>
<dbReference type="InterPro" id="IPR014284">
    <property type="entry name" value="RNA_pol_sigma-70_dom"/>
</dbReference>
<dbReference type="InterPro" id="IPR039425">
    <property type="entry name" value="RNA_pol_sigma-70-like"/>
</dbReference>